<dbReference type="OrthoDB" id="10004862at2759"/>
<protein>
    <submittedName>
        <fullName evidence="2">Related to HypA-like protein</fullName>
    </submittedName>
</protein>
<dbReference type="AlphaFoldDB" id="A0A1L7XWT3"/>
<name>A0A1L7XWT3_9HELO</name>
<dbReference type="Proteomes" id="UP000184330">
    <property type="component" value="Unassembled WGS sequence"/>
</dbReference>
<dbReference type="PANTHER" id="PTHR35870">
    <property type="entry name" value="PROTEIN, PUTATIVE (AFU_ORTHOLOGUE AFUA_5G03330)-RELATED"/>
    <property type="match status" value="1"/>
</dbReference>
<dbReference type="Pfam" id="PF14027">
    <property type="entry name" value="Questin_oxidase"/>
    <property type="match status" value="2"/>
</dbReference>
<evidence type="ECO:0000256" key="1">
    <source>
        <dbReference type="ARBA" id="ARBA00023002"/>
    </source>
</evidence>
<gene>
    <name evidence="2" type="ORF">PAC_19339</name>
</gene>
<dbReference type="STRING" id="576137.A0A1L7XWT3"/>
<accession>A0A1L7XWT3</accession>
<keyword evidence="1" id="KW-0560">Oxidoreductase</keyword>
<sequence length="421" mass="46877">MATGRRISLSSSDKGVFHLGGISSESATKASELLQTNHDKYHIYFNEIGLHNHLAHHMLSLFAVGASPHVLQTLFDLNTSYQRKTETPDPQIVADMLDPKRFQTYLANERHYVEFLTFFEQEIDRKGWQSVLNQYVFKGDELADDMLVRMFEGYLHPLIHLGFGIEFNQPAIMAEALAQAAVHANPIKKFLLSSENVARSSTSPSKALIDLINDVYANEKLSGSARWEDREKLIDGVLARASKELIECGSQWKVAESELEKKTAEMINACFVFTFGAQHPPKSGWLSAANKARLLEWKGRMDLAIYASRGCPKVLVDELTTYVPRSGGGAGDGWNEVIARAANYVDSHAIKLIRAMGNAEVVCRPYDDDSTFVIKGADWLKLANMAMDSVEEGGGVEDWIRNAGFDEAWEGFPERQVGSAI</sequence>
<keyword evidence="3" id="KW-1185">Reference proteome</keyword>
<proteinExistence type="predicted"/>
<evidence type="ECO:0000313" key="3">
    <source>
        <dbReference type="Proteomes" id="UP000184330"/>
    </source>
</evidence>
<dbReference type="GO" id="GO:0016491">
    <property type="term" value="F:oxidoreductase activity"/>
    <property type="evidence" value="ECO:0007669"/>
    <property type="project" value="UniProtKB-KW"/>
</dbReference>
<evidence type="ECO:0000313" key="2">
    <source>
        <dbReference type="EMBL" id="CZR69439.1"/>
    </source>
</evidence>
<dbReference type="EMBL" id="FJOG01000071">
    <property type="protein sequence ID" value="CZR69439.1"/>
    <property type="molecule type" value="Genomic_DNA"/>
</dbReference>
<dbReference type="PANTHER" id="PTHR35870:SF1">
    <property type="entry name" value="PROTEIN, PUTATIVE (AFU_ORTHOLOGUE AFUA_5G03330)-RELATED"/>
    <property type="match status" value="1"/>
</dbReference>
<dbReference type="InterPro" id="IPR025337">
    <property type="entry name" value="Questin_oxidase-like"/>
</dbReference>
<organism evidence="2 3">
    <name type="scientific">Phialocephala subalpina</name>
    <dbReference type="NCBI Taxonomy" id="576137"/>
    <lineage>
        <taxon>Eukaryota</taxon>
        <taxon>Fungi</taxon>
        <taxon>Dikarya</taxon>
        <taxon>Ascomycota</taxon>
        <taxon>Pezizomycotina</taxon>
        <taxon>Leotiomycetes</taxon>
        <taxon>Helotiales</taxon>
        <taxon>Mollisiaceae</taxon>
        <taxon>Phialocephala</taxon>
        <taxon>Phialocephala fortinii species complex</taxon>
    </lineage>
</organism>
<reference evidence="2 3" key="1">
    <citation type="submission" date="2016-03" db="EMBL/GenBank/DDBJ databases">
        <authorList>
            <person name="Ploux O."/>
        </authorList>
    </citation>
    <scope>NUCLEOTIDE SEQUENCE [LARGE SCALE GENOMIC DNA]</scope>
    <source>
        <strain evidence="2 3">UAMH 11012</strain>
    </source>
</reference>